<sequence length="46" mass="5443">MVQDLEQKLWSIASGIPFSSDYFLQASPIRKLKKKIYSQKCLRHIF</sequence>
<comment type="caution">
    <text evidence="1">The sequence shown here is derived from an EMBL/GenBank/DDBJ whole genome shotgun (WGS) entry which is preliminary data.</text>
</comment>
<name>M3F015_LEPIR</name>
<dbReference type="EMBL" id="AKWW02000026">
    <property type="protein sequence ID" value="EMF43441.1"/>
    <property type="molecule type" value="Genomic_DNA"/>
</dbReference>
<dbReference type="Proteomes" id="UP000011754">
    <property type="component" value="Unassembled WGS sequence"/>
</dbReference>
<reference evidence="1 2" key="1">
    <citation type="submission" date="2013-01" db="EMBL/GenBank/DDBJ databases">
        <authorList>
            <person name="Harkins D.M."/>
            <person name="Durkin A.S."/>
            <person name="Brinkac L.M."/>
            <person name="Haft D.H."/>
            <person name="Selengut J.D."/>
            <person name="Sanka R."/>
            <person name="DePew J."/>
            <person name="Purushe J."/>
            <person name="Hartskeerl R.A."/>
            <person name="Ahmed A."/>
            <person name="van der Linden H."/>
            <person name="Goris M.G.A."/>
            <person name="Vinetz J.M."/>
            <person name="Sutton G.G."/>
            <person name="Nierman W.C."/>
            <person name="Fouts D.E."/>
        </authorList>
    </citation>
    <scope>NUCLEOTIDE SEQUENCE [LARGE SCALE GENOMIC DNA]</scope>
    <source>
        <strain evidence="1 2">TE 1992</strain>
    </source>
</reference>
<protein>
    <submittedName>
        <fullName evidence="1">Uncharacterized protein</fullName>
    </submittedName>
</protein>
<proteinExistence type="predicted"/>
<accession>M3F015</accession>
<evidence type="ECO:0000313" key="1">
    <source>
        <dbReference type="EMBL" id="EMF43441.1"/>
    </source>
</evidence>
<evidence type="ECO:0000313" key="2">
    <source>
        <dbReference type="Proteomes" id="UP000011754"/>
    </source>
</evidence>
<dbReference type="AlphaFoldDB" id="M3F015"/>
<organism evidence="1 2">
    <name type="scientific">Leptospira interrogans serovar Lora str. TE 1992</name>
    <dbReference type="NCBI Taxonomy" id="1193028"/>
    <lineage>
        <taxon>Bacteria</taxon>
        <taxon>Pseudomonadati</taxon>
        <taxon>Spirochaetota</taxon>
        <taxon>Spirochaetia</taxon>
        <taxon>Leptospirales</taxon>
        <taxon>Leptospiraceae</taxon>
        <taxon>Leptospira</taxon>
    </lineage>
</organism>
<gene>
    <name evidence="1" type="ORF">LEP1GSC067_1381</name>
</gene>